<protein>
    <submittedName>
        <fullName evidence="2">Type VI secretion system baseplate subunit TssE</fullName>
    </submittedName>
</protein>
<keyword evidence="3" id="KW-1185">Reference proteome</keyword>
<dbReference type="Pfam" id="PF04965">
    <property type="entry name" value="GPW_gp25"/>
    <property type="match status" value="1"/>
</dbReference>
<name>A0ABU5DBU7_9BURK</name>
<organism evidence="2 3">
    <name type="scientific">Roseateles agri</name>
    <dbReference type="NCBI Taxonomy" id="3098619"/>
    <lineage>
        <taxon>Bacteria</taxon>
        <taxon>Pseudomonadati</taxon>
        <taxon>Pseudomonadota</taxon>
        <taxon>Betaproteobacteria</taxon>
        <taxon>Burkholderiales</taxon>
        <taxon>Sphaerotilaceae</taxon>
        <taxon>Roseateles</taxon>
    </lineage>
</organism>
<evidence type="ECO:0000313" key="2">
    <source>
        <dbReference type="EMBL" id="MDY0743281.1"/>
    </source>
</evidence>
<dbReference type="InterPro" id="IPR053176">
    <property type="entry name" value="T6SS_TssE1-like"/>
</dbReference>
<sequence length="174" mass="19173">MATDISDRLQPALLDRLTDDGPQGDGTDFRVMSKAQLRHAVLRDLGVLLNTTQPSARTLPTRETDAAIAASVLNFGLPPLAGRLQHKIDIDALEAEIAQAIKRFEPRIRAESLVVRALRPTRVLETHNVIELRIQGELWSQPVPQEILLRTQLNLEAGQVEISDGAPAPTSRRV</sequence>
<dbReference type="RefSeq" id="WP_320421145.1">
    <property type="nucleotide sequence ID" value="NZ_JAXCLA010000001.1"/>
</dbReference>
<evidence type="ECO:0000259" key="1">
    <source>
        <dbReference type="Pfam" id="PF04965"/>
    </source>
</evidence>
<dbReference type="PANTHER" id="PTHR38595:SF1">
    <property type="entry name" value="TYPE VI SECRETION SYSTEM COMPONENT TSSE1"/>
    <property type="match status" value="1"/>
</dbReference>
<dbReference type="Proteomes" id="UP001285263">
    <property type="component" value="Unassembled WGS sequence"/>
</dbReference>
<reference evidence="2 3" key="1">
    <citation type="submission" date="2023-11" db="EMBL/GenBank/DDBJ databases">
        <title>Paucibacter sp. nov., isolated from fresh soil in Korea.</title>
        <authorList>
            <person name="Le N.T.T."/>
        </authorList>
    </citation>
    <scope>NUCLEOTIDE SEQUENCE [LARGE SCALE GENOMIC DNA]</scope>
    <source>
        <strain evidence="2 3">R3-3</strain>
    </source>
</reference>
<gene>
    <name evidence="2" type="primary">tssE</name>
    <name evidence="2" type="ORF">SNE35_02130</name>
</gene>
<dbReference type="SUPFAM" id="SSF160719">
    <property type="entry name" value="gpW/gp25-like"/>
    <property type="match status" value="1"/>
</dbReference>
<dbReference type="NCBIfam" id="TIGR03357">
    <property type="entry name" value="VI_zyme"/>
    <property type="match status" value="1"/>
</dbReference>
<accession>A0ABU5DBU7</accession>
<dbReference type="InterPro" id="IPR017737">
    <property type="entry name" value="TssE1-like"/>
</dbReference>
<dbReference type="EMBL" id="JAXCLA010000001">
    <property type="protein sequence ID" value="MDY0743281.1"/>
    <property type="molecule type" value="Genomic_DNA"/>
</dbReference>
<dbReference type="PANTHER" id="PTHR38595">
    <property type="entry name" value="CYTOPLASMIC PROTEIN-RELATED"/>
    <property type="match status" value="1"/>
</dbReference>
<feature type="domain" description="IraD/Gp25-like" evidence="1">
    <location>
        <begin position="36"/>
        <end position="142"/>
    </location>
</feature>
<evidence type="ECO:0000313" key="3">
    <source>
        <dbReference type="Proteomes" id="UP001285263"/>
    </source>
</evidence>
<comment type="caution">
    <text evidence="2">The sequence shown here is derived from an EMBL/GenBank/DDBJ whole genome shotgun (WGS) entry which is preliminary data.</text>
</comment>
<dbReference type="InterPro" id="IPR007048">
    <property type="entry name" value="IraD/Gp25-like"/>
</dbReference>
<proteinExistence type="predicted"/>